<dbReference type="GO" id="GO:0004803">
    <property type="term" value="F:transposase activity"/>
    <property type="evidence" value="ECO:0007669"/>
    <property type="project" value="InterPro"/>
</dbReference>
<dbReference type="EMBL" id="NRSJ01000001">
    <property type="protein sequence ID" value="MBK1702979.1"/>
    <property type="molecule type" value="Genomic_DNA"/>
</dbReference>
<sequence length="127" mass="14434">MVESTRELNGTATQETRFYIVSIGPEAETFACAARSHWTVENQLHWSLDVAFREDDSRVREPVARENLAVLRHIALNRLKNDPTKLGIQNKRLKAGWDERYLAKLLFEDPESPSKRKASASANIRAG</sequence>
<dbReference type="AlphaFoldDB" id="A0AAJ0X7C1"/>
<dbReference type="InterPro" id="IPR002559">
    <property type="entry name" value="Transposase_11"/>
</dbReference>
<dbReference type="NCBIfam" id="NF033564">
    <property type="entry name" value="transpos_ISAs1"/>
    <property type="match status" value="1"/>
</dbReference>
<gene>
    <name evidence="2" type="ORF">CKO40_00035</name>
</gene>
<dbReference type="PANTHER" id="PTHR30298:SF0">
    <property type="entry name" value="PROTEIN YBFL-RELATED"/>
    <property type="match status" value="1"/>
</dbReference>
<evidence type="ECO:0000313" key="2">
    <source>
        <dbReference type="EMBL" id="MBK1702979.1"/>
    </source>
</evidence>
<reference evidence="2" key="1">
    <citation type="submission" date="2017-08" db="EMBL/GenBank/DDBJ databases">
        <authorList>
            <person name="Imhoff J.F."/>
            <person name="Rahn T."/>
            <person name="Kuenzel S."/>
            <person name="Neulinger S.C."/>
        </authorList>
    </citation>
    <scope>NUCLEOTIDE SEQUENCE</scope>
    <source>
        <strain evidence="2">DSM 11080</strain>
    </source>
</reference>
<protein>
    <recommendedName>
        <fullName evidence="1">Transposase IS4-like domain-containing protein</fullName>
    </recommendedName>
</protein>
<keyword evidence="3" id="KW-1185">Reference proteome</keyword>
<comment type="caution">
    <text evidence="2">The sequence shown here is derived from an EMBL/GenBank/DDBJ whole genome shotgun (WGS) entry which is preliminary data.</text>
</comment>
<dbReference type="InterPro" id="IPR047647">
    <property type="entry name" value="ISAs1_transpos"/>
</dbReference>
<accession>A0AAJ0X7C1</accession>
<dbReference type="PANTHER" id="PTHR30298">
    <property type="entry name" value="H REPEAT-ASSOCIATED PREDICTED TRANSPOSASE"/>
    <property type="match status" value="1"/>
</dbReference>
<dbReference type="Proteomes" id="UP001296776">
    <property type="component" value="Unassembled WGS sequence"/>
</dbReference>
<feature type="domain" description="Transposase IS4-like" evidence="1">
    <location>
        <begin position="17"/>
        <end position="77"/>
    </location>
</feature>
<reference evidence="2" key="2">
    <citation type="journal article" date="2020" name="Microorganisms">
        <title>Osmotic Adaptation and Compatible Solute Biosynthesis of Phototrophic Bacteria as Revealed from Genome Analyses.</title>
        <authorList>
            <person name="Imhoff J.F."/>
            <person name="Rahn T."/>
            <person name="Kunzel S."/>
            <person name="Keller A."/>
            <person name="Neulinger S.C."/>
        </authorList>
    </citation>
    <scope>NUCLEOTIDE SEQUENCE</scope>
    <source>
        <strain evidence="2">DSM 11080</strain>
    </source>
</reference>
<dbReference type="InterPro" id="IPR051698">
    <property type="entry name" value="Transposase_11-like"/>
</dbReference>
<dbReference type="GO" id="GO:0003677">
    <property type="term" value="F:DNA binding"/>
    <property type="evidence" value="ECO:0007669"/>
    <property type="project" value="InterPro"/>
</dbReference>
<organism evidence="2 3">
    <name type="scientific">Halochromatium glycolicum</name>
    <dbReference type="NCBI Taxonomy" id="85075"/>
    <lineage>
        <taxon>Bacteria</taxon>
        <taxon>Pseudomonadati</taxon>
        <taxon>Pseudomonadota</taxon>
        <taxon>Gammaproteobacteria</taxon>
        <taxon>Chromatiales</taxon>
        <taxon>Chromatiaceae</taxon>
        <taxon>Halochromatium</taxon>
    </lineage>
</organism>
<proteinExistence type="predicted"/>
<dbReference type="GO" id="GO:0006313">
    <property type="term" value="P:DNA transposition"/>
    <property type="evidence" value="ECO:0007669"/>
    <property type="project" value="InterPro"/>
</dbReference>
<dbReference type="Pfam" id="PF01609">
    <property type="entry name" value="DDE_Tnp_1"/>
    <property type="match status" value="1"/>
</dbReference>
<evidence type="ECO:0000313" key="3">
    <source>
        <dbReference type="Proteomes" id="UP001296776"/>
    </source>
</evidence>
<name>A0AAJ0X7C1_9GAMM</name>
<evidence type="ECO:0000259" key="1">
    <source>
        <dbReference type="Pfam" id="PF01609"/>
    </source>
</evidence>